<sequence>MLFFTPPAIIGGNPAKEVNKRFSDEEIAKLKEIRWFDWKRESIEAATHLLTSSSIDELYEYYLREIKE</sequence>
<dbReference type="RefSeq" id="WP_007085182.1">
    <property type="nucleotide sequence ID" value="NZ_AJLS01000057.1"/>
</dbReference>
<reference evidence="1 2" key="1">
    <citation type="journal article" date="2012" name="Front. Microbiol.">
        <title>Redundancy and modularity in membrane-associated dissimilatory nitrate reduction in Bacillus.</title>
        <authorList>
            <person name="Heylen K."/>
            <person name="Keltjens J."/>
        </authorList>
    </citation>
    <scope>NUCLEOTIDE SEQUENCE [LARGE SCALE GENOMIC DNA]</scope>
    <source>
        <strain evidence="2">LMG 21833T</strain>
    </source>
</reference>
<gene>
    <name evidence="1" type="ORF">BABA_10826</name>
</gene>
<dbReference type="AlphaFoldDB" id="K6E7R2"/>
<dbReference type="GO" id="GO:0016740">
    <property type="term" value="F:transferase activity"/>
    <property type="evidence" value="ECO:0007669"/>
    <property type="project" value="UniProtKB-KW"/>
</dbReference>
<proteinExistence type="predicted"/>
<dbReference type="Proteomes" id="UP000006316">
    <property type="component" value="Unassembled WGS sequence"/>
</dbReference>
<dbReference type="EMBL" id="AJLS01000057">
    <property type="protein sequence ID" value="EKN69351.1"/>
    <property type="molecule type" value="Genomic_DNA"/>
</dbReference>
<dbReference type="SUPFAM" id="SSF51161">
    <property type="entry name" value="Trimeric LpxA-like enzymes"/>
    <property type="match status" value="1"/>
</dbReference>
<name>K6E7R2_9BACI</name>
<dbReference type="InterPro" id="IPR011004">
    <property type="entry name" value="Trimer_LpxA-like_sf"/>
</dbReference>
<keyword evidence="1" id="KW-0808">Transferase</keyword>
<dbReference type="Gene3D" id="2.160.10.10">
    <property type="entry name" value="Hexapeptide repeat proteins"/>
    <property type="match status" value="1"/>
</dbReference>
<dbReference type="eggNOG" id="COG0110">
    <property type="taxonomic scope" value="Bacteria"/>
</dbReference>
<organism evidence="1 2">
    <name type="scientific">Neobacillus bataviensis LMG 21833</name>
    <dbReference type="NCBI Taxonomy" id="1117379"/>
    <lineage>
        <taxon>Bacteria</taxon>
        <taxon>Bacillati</taxon>
        <taxon>Bacillota</taxon>
        <taxon>Bacilli</taxon>
        <taxon>Bacillales</taxon>
        <taxon>Bacillaceae</taxon>
        <taxon>Neobacillus</taxon>
    </lineage>
</organism>
<evidence type="ECO:0000313" key="2">
    <source>
        <dbReference type="Proteomes" id="UP000006316"/>
    </source>
</evidence>
<dbReference type="STRING" id="1117379.BABA_10826"/>
<protein>
    <submittedName>
        <fullName evidence="1">Chloramphenicol acetyltransferase</fullName>
    </submittedName>
</protein>
<keyword evidence="2" id="KW-1185">Reference proteome</keyword>
<comment type="caution">
    <text evidence="1">The sequence shown here is derived from an EMBL/GenBank/DDBJ whole genome shotgun (WGS) entry which is preliminary data.</text>
</comment>
<accession>K6E7R2</accession>
<evidence type="ECO:0000313" key="1">
    <source>
        <dbReference type="EMBL" id="EKN69351.1"/>
    </source>
</evidence>
<dbReference type="PATRIC" id="fig|1117379.3.peg.2256"/>